<evidence type="ECO:0000313" key="1">
    <source>
        <dbReference type="EMBL" id="KAI1718277.1"/>
    </source>
</evidence>
<dbReference type="PANTHER" id="PTHR23020:SF41">
    <property type="entry name" value="AMINOGLYCOSIDE PHOSPHOTRANSFERASE DOMAIN-CONTAINING PROTEIN"/>
    <property type="match status" value="1"/>
</dbReference>
<keyword evidence="2" id="KW-1185">Reference proteome</keyword>
<evidence type="ECO:0000313" key="2">
    <source>
        <dbReference type="Proteomes" id="UP001201812"/>
    </source>
</evidence>
<proteinExistence type="predicted"/>
<sequence>MASMRVDIAKYFCNGNFAKEMLGDSIITSGFIVEKLLDSHEEFRETMERSKIKTISAKDICGTNGYTSQIYLVSLELVQESGKSIPSISVVMKAFSPQRVEVIFNNFVEGKDETGMKSHIEKMKNQMCVVHNTECDFYSQFRNVPKEIMPIPNIYYIQKCDLEIETPGIIIMGDLTESSCIAPIYEGLSVDQVNLCFCCLKNNIK</sequence>
<dbReference type="Pfam" id="PF07914">
    <property type="entry name" value="DUF1679"/>
    <property type="match status" value="1"/>
</dbReference>
<dbReference type="InterPro" id="IPR012877">
    <property type="entry name" value="Dhs-27"/>
</dbReference>
<accession>A0AAD4N7L7</accession>
<dbReference type="EMBL" id="JAKKPZ010000008">
    <property type="protein sequence ID" value="KAI1718277.1"/>
    <property type="molecule type" value="Genomic_DNA"/>
</dbReference>
<comment type="caution">
    <text evidence="1">The sequence shown here is derived from an EMBL/GenBank/DDBJ whole genome shotgun (WGS) entry which is preliminary data.</text>
</comment>
<name>A0AAD4N7L7_9BILA</name>
<dbReference type="Proteomes" id="UP001201812">
    <property type="component" value="Unassembled WGS sequence"/>
</dbReference>
<dbReference type="InterPro" id="IPR052961">
    <property type="entry name" value="Oxido-Kinase-like_Enzymes"/>
</dbReference>
<dbReference type="PANTHER" id="PTHR23020">
    <property type="entry name" value="UNCHARACTERIZED NUCLEAR HORMONE RECEPTOR-RELATED"/>
    <property type="match status" value="1"/>
</dbReference>
<dbReference type="AlphaFoldDB" id="A0AAD4N7L7"/>
<gene>
    <name evidence="1" type="ORF">DdX_06697</name>
</gene>
<organism evidence="1 2">
    <name type="scientific">Ditylenchus destructor</name>
    <dbReference type="NCBI Taxonomy" id="166010"/>
    <lineage>
        <taxon>Eukaryota</taxon>
        <taxon>Metazoa</taxon>
        <taxon>Ecdysozoa</taxon>
        <taxon>Nematoda</taxon>
        <taxon>Chromadorea</taxon>
        <taxon>Rhabditida</taxon>
        <taxon>Tylenchina</taxon>
        <taxon>Tylenchomorpha</taxon>
        <taxon>Sphaerularioidea</taxon>
        <taxon>Anguinidae</taxon>
        <taxon>Anguininae</taxon>
        <taxon>Ditylenchus</taxon>
    </lineage>
</organism>
<protein>
    <submittedName>
        <fullName evidence="1">Uncharacterized protein</fullName>
    </submittedName>
</protein>
<reference evidence="1" key="1">
    <citation type="submission" date="2022-01" db="EMBL/GenBank/DDBJ databases">
        <title>Genome Sequence Resource for Two Populations of Ditylenchus destructor, the Migratory Endoparasitic Phytonematode.</title>
        <authorList>
            <person name="Zhang H."/>
            <person name="Lin R."/>
            <person name="Xie B."/>
        </authorList>
    </citation>
    <scope>NUCLEOTIDE SEQUENCE</scope>
    <source>
        <strain evidence="1">BazhouSP</strain>
    </source>
</reference>